<dbReference type="Proteomes" id="UP000031838">
    <property type="component" value="Chromosome 1"/>
</dbReference>
<dbReference type="EMBL" id="CP002580">
    <property type="protein sequence ID" value="AJK46600.1"/>
    <property type="molecule type" value="Genomic_DNA"/>
</dbReference>
<dbReference type="InterPro" id="IPR011008">
    <property type="entry name" value="Dimeric_a/b-barrel"/>
</dbReference>
<dbReference type="KEGG" id="bgp:BGL_1c20910"/>
<evidence type="ECO:0008006" key="3">
    <source>
        <dbReference type="Google" id="ProtNLM"/>
    </source>
</evidence>
<dbReference type="HOGENOM" id="CLU_2714559_0_0_4"/>
<reference evidence="2" key="1">
    <citation type="submission" date="2011-03" db="EMBL/GenBank/DDBJ databases">
        <authorList>
            <person name="Voget S."/>
            <person name="Streit W.R."/>
            <person name="Jaeger K.E."/>
            <person name="Daniel R."/>
        </authorList>
    </citation>
    <scope>NUCLEOTIDE SEQUENCE [LARGE SCALE GENOMIC DNA]</scope>
    <source>
        <strain evidence="2">PG1</strain>
    </source>
</reference>
<dbReference type="SUPFAM" id="SSF54909">
    <property type="entry name" value="Dimeric alpha+beta barrel"/>
    <property type="match status" value="1"/>
</dbReference>
<evidence type="ECO:0000313" key="1">
    <source>
        <dbReference type="EMBL" id="AJK46600.1"/>
    </source>
</evidence>
<gene>
    <name evidence="1" type="ORF">BGL_1c20910</name>
</gene>
<reference evidence="1 2" key="2">
    <citation type="journal article" date="2016" name="Appl. Microbiol. Biotechnol.">
        <title>Mutations improving production and secretion of extracellular lipase by Burkholderia glumae PG1.</title>
        <authorList>
            <person name="Knapp A."/>
            <person name="Voget S."/>
            <person name="Gao R."/>
            <person name="Zaburannyi N."/>
            <person name="Krysciak D."/>
            <person name="Breuer M."/>
            <person name="Hauer B."/>
            <person name="Streit W.R."/>
            <person name="Muller R."/>
            <person name="Daniel R."/>
            <person name="Jaeger K.E."/>
        </authorList>
    </citation>
    <scope>NUCLEOTIDE SEQUENCE [LARGE SCALE GENOMIC DNA]</scope>
    <source>
        <strain evidence="1 2">PG1</strain>
    </source>
</reference>
<sequence length="72" mass="7762">MPGARDVRVPRRQHGDAGEPAFALVISMRFADQAAIDAALDSPVRRESQAESRAPIEMVDGVVFHTVFAATV</sequence>
<dbReference type="Gene3D" id="3.30.70.100">
    <property type="match status" value="1"/>
</dbReference>
<name>A0A0B6RZS9_BURPL</name>
<dbReference type="AlphaFoldDB" id="A0A0B6RZS9"/>
<protein>
    <recommendedName>
        <fullName evidence="3">Antibiotic biosynthesis monooxygenase</fullName>
    </recommendedName>
</protein>
<evidence type="ECO:0000313" key="2">
    <source>
        <dbReference type="Proteomes" id="UP000031838"/>
    </source>
</evidence>
<keyword evidence="2" id="KW-1185">Reference proteome</keyword>
<proteinExistence type="predicted"/>
<organism evidence="1 2">
    <name type="scientific">Burkholderia plantarii</name>
    <dbReference type="NCBI Taxonomy" id="41899"/>
    <lineage>
        <taxon>Bacteria</taxon>
        <taxon>Pseudomonadati</taxon>
        <taxon>Pseudomonadota</taxon>
        <taxon>Betaproteobacteria</taxon>
        <taxon>Burkholderiales</taxon>
        <taxon>Burkholderiaceae</taxon>
        <taxon>Burkholderia</taxon>
    </lineage>
</organism>
<accession>A0A0B6RZS9</accession>